<dbReference type="Gene3D" id="1.10.4030.10">
    <property type="entry name" value="Porin chaperone SurA, peptide-binding domain"/>
    <property type="match status" value="1"/>
</dbReference>
<gene>
    <name evidence="1" type="ORF">CSB45_01465</name>
</gene>
<reference evidence="1 2" key="1">
    <citation type="submission" date="2017-10" db="EMBL/GenBank/DDBJ databases">
        <title>Novel microbial diversity and functional potential in the marine mammal oral microbiome.</title>
        <authorList>
            <person name="Dudek N.K."/>
            <person name="Sun C.L."/>
            <person name="Burstein D."/>
            <person name="Kantor R.S."/>
            <person name="Aliaga Goltsman D.S."/>
            <person name="Bik E.M."/>
            <person name="Thomas B.C."/>
            <person name="Banfield J.F."/>
            <person name="Relman D.A."/>
        </authorList>
    </citation>
    <scope>NUCLEOTIDE SEQUENCE [LARGE SCALE GENOMIC DNA]</scope>
    <source>
        <strain evidence="1">DOLZORAL124_49_17</strain>
    </source>
</reference>
<dbReference type="InterPro" id="IPR027304">
    <property type="entry name" value="Trigger_fact/SurA_dom_sf"/>
</dbReference>
<name>A0A2G6EB77_9BACT</name>
<dbReference type="Proteomes" id="UP000229740">
    <property type="component" value="Unassembled WGS sequence"/>
</dbReference>
<comment type="caution">
    <text evidence="1">The sequence shown here is derived from an EMBL/GenBank/DDBJ whole genome shotgun (WGS) entry which is preliminary data.</text>
</comment>
<dbReference type="AlphaFoldDB" id="A0A2G6EB77"/>
<evidence type="ECO:0000313" key="2">
    <source>
        <dbReference type="Proteomes" id="UP000229740"/>
    </source>
</evidence>
<dbReference type="SUPFAM" id="SSF109998">
    <property type="entry name" value="Triger factor/SurA peptide-binding domain-like"/>
    <property type="match status" value="1"/>
</dbReference>
<dbReference type="EMBL" id="PDPS01000020">
    <property type="protein sequence ID" value="PID59102.1"/>
    <property type="molecule type" value="Genomic_DNA"/>
</dbReference>
<sequence length="193" mass="22308">MQKSNIPSIKRRFAGSALIVILLLASLTAEAELIEKIVAILDGELILLSDIQQELENPVAQVLADFDENSLQEEDVLTYVIERKLLQQEIQYLAAPKEKTLTKTIVLEYISKTFGHRTLEDLQQKLLTHRISDRDLEEELRLYMKGINYIRRKFRFKADIDNPDIVLKLFQKWLEDLKAKATIQVLDTDGRSL</sequence>
<proteinExistence type="predicted"/>
<evidence type="ECO:0008006" key="3">
    <source>
        <dbReference type="Google" id="ProtNLM"/>
    </source>
</evidence>
<evidence type="ECO:0000313" key="1">
    <source>
        <dbReference type="EMBL" id="PID59102.1"/>
    </source>
</evidence>
<accession>A0A2G6EB77</accession>
<protein>
    <recommendedName>
        <fullName evidence="3">SurA N-terminal domain-containing protein</fullName>
    </recommendedName>
</protein>
<organism evidence="1 2">
    <name type="scientific">candidate division KSB3 bacterium</name>
    <dbReference type="NCBI Taxonomy" id="2044937"/>
    <lineage>
        <taxon>Bacteria</taxon>
        <taxon>candidate division KSB3</taxon>
    </lineage>
</organism>